<keyword evidence="2" id="KW-0663">Pyridoxal phosphate</keyword>
<dbReference type="Pfam" id="PF00392">
    <property type="entry name" value="GntR"/>
    <property type="match status" value="1"/>
</dbReference>
<dbReference type="InterPro" id="IPR036388">
    <property type="entry name" value="WH-like_DNA-bd_sf"/>
</dbReference>
<keyword evidence="3" id="KW-0805">Transcription regulation</keyword>
<dbReference type="InterPro" id="IPR036390">
    <property type="entry name" value="WH_DNA-bd_sf"/>
</dbReference>
<dbReference type="SUPFAM" id="SSF46785">
    <property type="entry name" value="Winged helix' DNA-binding domain"/>
    <property type="match status" value="1"/>
</dbReference>
<organism evidence="7 8">
    <name type="scientific">Alkalibacter saccharofermentans DSM 14828</name>
    <dbReference type="NCBI Taxonomy" id="1120975"/>
    <lineage>
        <taxon>Bacteria</taxon>
        <taxon>Bacillati</taxon>
        <taxon>Bacillota</taxon>
        <taxon>Clostridia</taxon>
        <taxon>Eubacteriales</taxon>
        <taxon>Eubacteriaceae</taxon>
        <taxon>Alkalibacter</taxon>
    </lineage>
</organism>
<evidence type="ECO:0000256" key="3">
    <source>
        <dbReference type="ARBA" id="ARBA00023015"/>
    </source>
</evidence>
<dbReference type="OrthoDB" id="9808770at2"/>
<dbReference type="Gene3D" id="3.40.640.10">
    <property type="entry name" value="Type I PLP-dependent aspartate aminotransferase-like (Major domain)"/>
    <property type="match status" value="1"/>
</dbReference>
<evidence type="ECO:0000256" key="1">
    <source>
        <dbReference type="ARBA" id="ARBA00005384"/>
    </source>
</evidence>
<keyword evidence="7" id="KW-0032">Aminotransferase</keyword>
<keyword evidence="8" id="KW-1185">Reference proteome</keyword>
<dbReference type="GO" id="GO:0008483">
    <property type="term" value="F:transaminase activity"/>
    <property type="evidence" value="ECO:0007669"/>
    <property type="project" value="UniProtKB-KW"/>
</dbReference>
<dbReference type="InterPro" id="IPR004839">
    <property type="entry name" value="Aminotransferase_I/II_large"/>
</dbReference>
<dbReference type="GO" id="GO:0030170">
    <property type="term" value="F:pyridoxal phosphate binding"/>
    <property type="evidence" value="ECO:0007669"/>
    <property type="project" value="InterPro"/>
</dbReference>
<dbReference type="Pfam" id="PF00155">
    <property type="entry name" value="Aminotran_1_2"/>
    <property type="match status" value="1"/>
</dbReference>
<dbReference type="RefSeq" id="WP_084116850.1">
    <property type="nucleotide sequence ID" value="NZ_FQTU01000002.1"/>
</dbReference>
<proteinExistence type="inferred from homology"/>
<dbReference type="STRING" id="1120975.SAMN02746064_00458"/>
<dbReference type="EMBL" id="FQTU01000002">
    <property type="protein sequence ID" value="SHE42416.1"/>
    <property type="molecule type" value="Genomic_DNA"/>
</dbReference>
<keyword evidence="4" id="KW-0238">DNA-binding</keyword>
<evidence type="ECO:0000256" key="2">
    <source>
        <dbReference type="ARBA" id="ARBA00022898"/>
    </source>
</evidence>
<dbReference type="Gene3D" id="1.10.10.10">
    <property type="entry name" value="Winged helix-like DNA-binding domain superfamily/Winged helix DNA-binding domain"/>
    <property type="match status" value="1"/>
</dbReference>
<evidence type="ECO:0000259" key="6">
    <source>
        <dbReference type="PROSITE" id="PS50949"/>
    </source>
</evidence>
<evidence type="ECO:0000313" key="8">
    <source>
        <dbReference type="Proteomes" id="UP000184251"/>
    </source>
</evidence>
<evidence type="ECO:0000256" key="4">
    <source>
        <dbReference type="ARBA" id="ARBA00023125"/>
    </source>
</evidence>
<comment type="similarity">
    <text evidence="1">In the C-terminal section; belongs to the class-I pyridoxal-phosphate-dependent aminotransferase family.</text>
</comment>
<reference evidence="7 8" key="1">
    <citation type="submission" date="2016-11" db="EMBL/GenBank/DDBJ databases">
        <authorList>
            <person name="Jaros S."/>
            <person name="Januszkiewicz K."/>
            <person name="Wedrychowicz H."/>
        </authorList>
    </citation>
    <scope>NUCLEOTIDE SEQUENCE [LARGE SCALE GENOMIC DNA]</scope>
    <source>
        <strain evidence="7 8">DSM 14828</strain>
    </source>
</reference>
<dbReference type="GO" id="GO:0003700">
    <property type="term" value="F:DNA-binding transcription factor activity"/>
    <property type="evidence" value="ECO:0007669"/>
    <property type="project" value="InterPro"/>
</dbReference>
<keyword evidence="7" id="KW-0808">Transferase</keyword>
<dbReference type="InterPro" id="IPR051446">
    <property type="entry name" value="HTH_trans_reg/aminotransferase"/>
</dbReference>
<evidence type="ECO:0000256" key="5">
    <source>
        <dbReference type="ARBA" id="ARBA00023163"/>
    </source>
</evidence>
<dbReference type="PANTHER" id="PTHR46577">
    <property type="entry name" value="HTH-TYPE TRANSCRIPTIONAL REGULATORY PROTEIN GABR"/>
    <property type="match status" value="1"/>
</dbReference>
<evidence type="ECO:0000313" key="7">
    <source>
        <dbReference type="EMBL" id="SHE42416.1"/>
    </source>
</evidence>
<dbReference type="PRINTS" id="PR00035">
    <property type="entry name" value="HTHGNTR"/>
</dbReference>
<dbReference type="SMART" id="SM00345">
    <property type="entry name" value="HTH_GNTR"/>
    <property type="match status" value="1"/>
</dbReference>
<dbReference type="PANTHER" id="PTHR46577:SF1">
    <property type="entry name" value="HTH-TYPE TRANSCRIPTIONAL REGULATORY PROTEIN GABR"/>
    <property type="match status" value="1"/>
</dbReference>
<dbReference type="PROSITE" id="PS50949">
    <property type="entry name" value="HTH_GNTR"/>
    <property type="match status" value="1"/>
</dbReference>
<feature type="domain" description="HTH gntR-type" evidence="6">
    <location>
        <begin position="13"/>
        <end position="81"/>
    </location>
</feature>
<sequence length="446" mass="51299">MIDRFILDKKSGEKLYLQIYRHYKNEIMSGKIIKNEKLPSVRGLAKGLNVSKITIESAYNQLAAEGYIENIPRKGYFAVELKEYGFKKIPKQKRVNQAKKSYINTGVDKDSFDFKLWRKLYGWVIREKKDEIFDGGDLQGELLLRQEISRFISKSRGVYCTPDQIVIGSGSQYLLGIISGLIRESTQTVIVEDPGFVHARQTFEDYGFEIEPVSVDEEGIRTDLLYETKGNLAYLSPSHQYPMGTVMPIKRRLEVLNWAREKDILIVEDDYDSIIRYETEPIPSLQGLDEGEHVVYLGSFSKLLTPSIRISYMVLTRRLIETYNQNKNRFTQTASKLEQLTLGQLMKEGHFERHLRKINKIYYKKNIMIKERLKKKFGDQITIIGGNSGLHLIIQLNTQRAKEELENIFCANDILTEKIDSGTGNVGELILLTYSGIPLDTIEAIL</sequence>
<accession>A0A1M4TD51</accession>
<dbReference type="InterPro" id="IPR015424">
    <property type="entry name" value="PyrdxlP-dep_Trfase"/>
</dbReference>
<dbReference type="GO" id="GO:0003677">
    <property type="term" value="F:DNA binding"/>
    <property type="evidence" value="ECO:0007669"/>
    <property type="project" value="UniProtKB-KW"/>
</dbReference>
<dbReference type="CDD" id="cd00609">
    <property type="entry name" value="AAT_like"/>
    <property type="match status" value="1"/>
</dbReference>
<keyword evidence="5" id="KW-0804">Transcription</keyword>
<name>A0A1M4TD51_9FIRM</name>
<dbReference type="SUPFAM" id="SSF53383">
    <property type="entry name" value="PLP-dependent transferases"/>
    <property type="match status" value="1"/>
</dbReference>
<protein>
    <submittedName>
        <fullName evidence="7">GntR family transcriptional regulator / MocR family aminotransferase</fullName>
    </submittedName>
</protein>
<gene>
    <name evidence="7" type="ORF">SAMN02746064_00458</name>
</gene>
<dbReference type="Proteomes" id="UP000184251">
    <property type="component" value="Unassembled WGS sequence"/>
</dbReference>
<dbReference type="AlphaFoldDB" id="A0A1M4TD51"/>
<dbReference type="InterPro" id="IPR015421">
    <property type="entry name" value="PyrdxlP-dep_Trfase_major"/>
</dbReference>
<dbReference type="InterPro" id="IPR000524">
    <property type="entry name" value="Tscrpt_reg_HTH_GntR"/>
</dbReference>
<dbReference type="CDD" id="cd07377">
    <property type="entry name" value="WHTH_GntR"/>
    <property type="match status" value="1"/>
</dbReference>